<proteinExistence type="predicted"/>
<accession>A0A918DNW9</accession>
<evidence type="ECO:0000313" key="4">
    <source>
        <dbReference type="Proteomes" id="UP000646523"/>
    </source>
</evidence>
<evidence type="ECO:0000256" key="1">
    <source>
        <dbReference type="SAM" id="MobiDB-lite"/>
    </source>
</evidence>
<evidence type="ECO:0000256" key="2">
    <source>
        <dbReference type="SAM" id="Phobius"/>
    </source>
</evidence>
<organism evidence="3 4">
    <name type="scientific">Nonomuraea cavernae</name>
    <dbReference type="NCBI Taxonomy" id="2045107"/>
    <lineage>
        <taxon>Bacteria</taxon>
        <taxon>Bacillati</taxon>
        <taxon>Actinomycetota</taxon>
        <taxon>Actinomycetes</taxon>
        <taxon>Streptosporangiales</taxon>
        <taxon>Streptosporangiaceae</taxon>
        <taxon>Nonomuraea</taxon>
    </lineage>
</organism>
<reference evidence="3" key="1">
    <citation type="journal article" date="2014" name="Int. J. Syst. Evol. Microbiol.">
        <title>Complete genome sequence of Corynebacterium casei LMG S-19264T (=DSM 44701T), isolated from a smear-ripened cheese.</title>
        <authorList>
            <consortium name="US DOE Joint Genome Institute (JGI-PGF)"/>
            <person name="Walter F."/>
            <person name="Albersmeier A."/>
            <person name="Kalinowski J."/>
            <person name="Ruckert C."/>
        </authorList>
    </citation>
    <scope>NUCLEOTIDE SEQUENCE</scope>
    <source>
        <strain evidence="3">CGMCC 4.7368</strain>
    </source>
</reference>
<gene>
    <name evidence="3" type="ORF">GCM10012289_52630</name>
</gene>
<name>A0A918DNW9_9ACTN</name>
<dbReference type="RefSeq" id="WP_189126851.1">
    <property type="nucleotide sequence ID" value="NZ_BMNH01000019.1"/>
</dbReference>
<evidence type="ECO:0000313" key="3">
    <source>
        <dbReference type="EMBL" id="GGO76085.1"/>
    </source>
</evidence>
<feature type="transmembrane region" description="Helical" evidence="2">
    <location>
        <begin position="45"/>
        <end position="65"/>
    </location>
</feature>
<feature type="transmembrane region" description="Helical" evidence="2">
    <location>
        <begin position="12"/>
        <end position="33"/>
    </location>
</feature>
<dbReference type="EMBL" id="BMNH01000019">
    <property type="protein sequence ID" value="GGO76085.1"/>
    <property type="molecule type" value="Genomic_DNA"/>
</dbReference>
<keyword evidence="2" id="KW-0472">Membrane</keyword>
<keyword evidence="2" id="KW-0812">Transmembrane</keyword>
<feature type="region of interest" description="Disordered" evidence="1">
    <location>
        <begin position="166"/>
        <end position="215"/>
    </location>
</feature>
<feature type="transmembrane region" description="Helical" evidence="2">
    <location>
        <begin position="140"/>
        <end position="159"/>
    </location>
</feature>
<protein>
    <submittedName>
        <fullName evidence="3">Uncharacterized protein</fullName>
    </submittedName>
</protein>
<dbReference type="AlphaFoldDB" id="A0A918DNW9"/>
<feature type="transmembrane region" description="Helical" evidence="2">
    <location>
        <begin position="72"/>
        <end position="93"/>
    </location>
</feature>
<keyword evidence="4" id="KW-1185">Reference proteome</keyword>
<keyword evidence="2" id="KW-1133">Transmembrane helix</keyword>
<comment type="caution">
    <text evidence="3">The sequence shown here is derived from an EMBL/GenBank/DDBJ whole genome shotgun (WGS) entry which is preliminary data.</text>
</comment>
<reference evidence="3" key="2">
    <citation type="submission" date="2020-09" db="EMBL/GenBank/DDBJ databases">
        <authorList>
            <person name="Sun Q."/>
            <person name="Zhou Y."/>
        </authorList>
    </citation>
    <scope>NUCLEOTIDE SEQUENCE</scope>
    <source>
        <strain evidence="3">CGMCC 4.7368</strain>
    </source>
</reference>
<sequence>MSQRRSGLLSGLVMGFIAMLVCAVGLGAVLVFWDYLPVFARTYGGGVPLMSALALVAGLLVGWAIRLVRARSLALPWAAALYATAAVPLGWIGGSAPYGHLTLGGGRADPLTLTVDDFLDGLPYVAQTIWRAFATSWEPWVPLPVAAIPAFALVLARALRMRRGARAAAGNATKDEPTEAQPEPEYRAPFEPAQSAGTPAPPAGDLFTPRKPSHD</sequence>
<dbReference type="Proteomes" id="UP000646523">
    <property type="component" value="Unassembled WGS sequence"/>
</dbReference>